<evidence type="ECO:0000256" key="12">
    <source>
        <dbReference type="ARBA" id="ARBA00022840"/>
    </source>
</evidence>
<keyword evidence="10" id="KW-0547">Nucleotide-binding</keyword>
<dbReference type="NCBIfam" id="NF005153">
    <property type="entry name" value="PRK06635.1-1"/>
    <property type="match status" value="1"/>
</dbReference>
<dbReference type="PROSITE" id="PS00324">
    <property type="entry name" value="ASPARTOKINASE"/>
    <property type="match status" value="1"/>
</dbReference>
<evidence type="ECO:0000256" key="17">
    <source>
        <dbReference type="RuleBase" id="RU004249"/>
    </source>
</evidence>
<dbReference type="NCBIfam" id="TIGR00656">
    <property type="entry name" value="asp_kin_monofn"/>
    <property type="match status" value="1"/>
</dbReference>
<evidence type="ECO:0000256" key="15">
    <source>
        <dbReference type="ARBA" id="ARBA00047872"/>
    </source>
</evidence>
<dbReference type="Gene3D" id="3.40.1160.10">
    <property type="entry name" value="Acetylglutamate kinase-like"/>
    <property type="match status" value="1"/>
</dbReference>
<keyword evidence="11 16" id="KW-0418">Kinase</keyword>
<accession>A0ABV6MED9</accession>
<keyword evidence="20" id="KW-1185">Reference proteome</keyword>
<dbReference type="InterPro" id="IPR002912">
    <property type="entry name" value="ACT_dom"/>
</dbReference>
<dbReference type="Proteomes" id="UP001589867">
    <property type="component" value="Unassembled WGS sequence"/>
</dbReference>
<keyword evidence="13" id="KW-0220">Diaminopimelate biosynthesis</keyword>
<dbReference type="PANTHER" id="PTHR21499">
    <property type="entry name" value="ASPARTATE KINASE"/>
    <property type="match status" value="1"/>
</dbReference>
<dbReference type="EMBL" id="JBHLUH010000077">
    <property type="protein sequence ID" value="MFC0533090.1"/>
    <property type="molecule type" value="Genomic_DNA"/>
</dbReference>
<evidence type="ECO:0000256" key="2">
    <source>
        <dbReference type="ARBA" id="ARBA00004766"/>
    </source>
</evidence>
<keyword evidence="8 17" id="KW-0028">Amino-acid biosynthesis</keyword>
<evidence type="ECO:0000256" key="5">
    <source>
        <dbReference type="ARBA" id="ARBA00010122"/>
    </source>
</evidence>
<evidence type="ECO:0000256" key="7">
    <source>
        <dbReference type="ARBA" id="ARBA00016273"/>
    </source>
</evidence>
<dbReference type="InterPro" id="IPR005260">
    <property type="entry name" value="Asp_kin_monofn"/>
</dbReference>
<evidence type="ECO:0000256" key="9">
    <source>
        <dbReference type="ARBA" id="ARBA00022679"/>
    </source>
</evidence>
<dbReference type="NCBIfam" id="NF005154">
    <property type="entry name" value="PRK06635.1-2"/>
    <property type="match status" value="1"/>
</dbReference>
<dbReference type="GO" id="GO:0004072">
    <property type="term" value="F:aspartate kinase activity"/>
    <property type="evidence" value="ECO:0007669"/>
    <property type="project" value="UniProtKB-EC"/>
</dbReference>
<comment type="pathway">
    <text evidence="3 17">Amino-acid biosynthesis; L-methionine biosynthesis via de novo pathway; L-homoserine from L-aspartate: step 1/3.</text>
</comment>
<evidence type="ECO:0000256" key="14">
    <source>
        <dbReference type="ARBA" id="ARBA00023154"/>
    </source>
</evidence>
<reference evidence="19 20" key="1">
    <citation type="submission" date="2024-09" db="EMBL/GenBank/DDBJ databases">
        <authorList>
            <person name="Sun Q."/>
            <person name="Mori K."/>
        </authorList>
    </citation>
    <scope>NUCLEOTIDE SEQUENCE [LARGE SCALE GENOMIC DNA]</scope>
    <source>
        <strain evidence="19 20">TBRC 3947</strain>
    </source>
</reference>
<dbReference type="InterPro" id="IPR001341">
    <property type="entry name" value="Asp_kinase"/>
</dbReference>
<dbReference type="RefSeq" id="WP_377260246.1">
    <property type="nucleotide sequence ID" value="NZ_JBHLUH010000077.1"/>
</dbReference>
<evidence type="ECO:0000259" key="18">
    <source>
        <dbReference type="PROSITE" id="PS51671"/>
    </source>
</evidence>
<dbReference type="PROSITE" id="PS51671">
    <property type="entry name" value="ACT"/>
    <property type="match status" value="1"/>
</dbReference>
<dbReference type="CDD" id="cd04936">
    <property type="entry name" value="ACT_AKii-LysC-BS-like_2"/>
    <property type="match status" value="1"/>
</dbReference>
<comment type="function">
    <text evidence="1">Catalyzes the phosphorylation of the beta-carboxyl group of aspartic acid with ATP to yield 4-phospho-L-aspartate, which is involved in the branched biosynthetic pathway leading to the biosynthesis of amino acids lysine, threonine, isoleucine and methionine.</text>
</comment>
<keyword evidence="14" id="KW-0457">Lysine biosynthesis</keyword>
<evidence type="ECO:0000256" key="6">
    <source>
        <dbReference type="ARBA" id="ARBA00013059"/>
    </source>
</evidence>
<evidence type="ECO:0000256" key="10">
    <source>
        <dbReference type="ARBA" id="ARBA00022741"/>
    </source>
</evidence>
<evidence type="ECO:0000256" key="8">
    <source>
        <dbReference type="ARBA" id="ARBA00022605"/>
    </source>
</evidence>
<dbReference type="InterPro" id="IPR041740">
    <property type="entry name" value="AKii-LysC-BS"/>
</dbReference>
<dbReference type="CDD" id="cd04261">
    <property type="entry name" value="AAK_AKii-LysC-BS"/>
    <property type="match status" value="1"/>
</dbReference>
<evidence type="ECO:0000313" key="20">
    <source>
        <dbReference type="Proteomes" id="UP001589867"/>
    </source>
</evidence>
<dbReference type="InterPro" id="IPR054352">
    <property type="entry name" value="ACT_Aspartokinase"/>
</dbReference>
<dbReference type="InterPro" id="IPR018042">
    <property type="entry name" value="Aspartate_kinase_CS"/>
</dbReference>
<gene>
    <name evidence="19" type="ORF">ACFFIA_36325</name>
</gene>
<dbReference type="PIRSF" id="PIRSF000726">
    <property type="entry name" value="Asp_kin"/>
    <property type="match status" value="1"/>
</dbReference>
<dbReference type="Gene3D" id="3.30.2130.10">
    <property type="entry name" value="VC0802-like"/>
    <property type="match status" value="1"/>
</dbReference>
<organism evidence="19 20">
    <name type="scientific">Phytohabitans kaempferiae</name>
    <dbReference type="NCBI Taxonomy" id="1620943"/>
    <lineage>
        <taxon>Bacteria</taxon>
        <taxon>Bacillati</taxon>
        <taxon>Actinomycetota</taxon>
        <taxon>Actinomycetes</taxon>
        <taxon>Micromonosporales</taxon>
        <taxon>Micromonosporaceae</taxon>
    </lineage>
</organism>
<keyword evidence="9 16" id="KW-0808">Transferase</keyword>
<dbReference type="InterPro" id="IPR001048">
    <property type="entry name" value="Asp/Glu/Uridylate_kinase"/>
</dbReference>
<protein>
    <recommendedName>
        <fullName evidence="7 16">Aspartokinase</fullName>
        <ecNumber evidence="6 16">2.7.2.4</ecNumber>
    </recommendedName>
</protein>
<name>A0ABV6MED9_9ACTN</name>
<dbReference type="Pfam" id="PF22468">
    <property type="entry name" value="ACT_9"/>
    <property type="match status" value="2"/>
</dbReference>
<dbReference type="NCBIfam" id="NF005155">
    <property type="entry name" value="PRK06635.1-4"/>
    <property type="match status" value="1"/>
</dbReference>
<feature type="domain" description="ACT" evidence="18">
    <location>
        <begin position="267"/>
        <end position="357"/>
    </location>
</feature>
<evidence type="ECO:0000256" key="13">
    <source>
        <dbReference type="ARBA" id="ARBA00022915"/>
    </source>
</evidence>
<evidence type="ECO:0000256" key="3">
    <source>
        <dbReference type="ARBA" id="ARBA00004986"/>
    </source>
</evidence>
<comment type="pathway">
    <text evidence="4 17">Amino-acid biosynthesis; L-threonine biosynthesis; L-threonine from L-aspartate: step 1/5.</text>
</comment>
<evidence type="ECO:0000256" key="16">
    <source>
        <dbReference type="RuleBase" id="RU003448"/>
    </source>
</evidence>
<evidence type="ECO:0000256" key="11">
    <source>
        <dbReference type="ARBA" id="ARBA00022777"/>
    </source>
</evidence>
<dbReference type="PANTHER" id="PTHR21499:SF3">
    <property type="entry name" value="ASPARTOKINASE"/>
    <property type="match status" value="1"/>
</dbReference>
<evidence type="ECO:0000256" key="4">
    <source>
        <dbReference type="ARBA" id="ARBA00005139"/>
    </source>
</evidence>
<dbReference type="InterPro" id="IPR045865">
    <property type="entry name" value="ACT-like_dom_sf"/>
</dbReference>
<dbReference type="Pfam" id="PF00696">
    <property type="entry name" value="AA_kinase"/>
    <property type="match status" value="1"/>
</dbReference>
<dbReference type="SUPFAM" id="SSF55021">
    <property type="entry name" value="ACT-like"/>
    <property type="match status" value="2"/>
</dbReference>
<dbReference type="InterPro" id="IPR036393">
    <property type="entry name" value="AceGlu_kinase-like_sf"/>
</dbReference>
<dbReference type="EC" id="2.7.2.4" evidence="6 16"/>
<dbReference type="SUPFAM" id="SSF53633">
    <property type="entry name" value="Carbamate kinase-like"/>
    <property type="match status" value="1"/>
</dbReference>
<dbReference type="NCBIfam" id="TIGR00657">
    <property type="entry name" value="asp_kinases"/>
    <property type="match status" value="1"/>
</dbReference>
<sequence length="426" mass="44742">MALIVQKYGGSSVSDAERIKRVAERIVASRKAGDDVVVVVSAMGDTTDELLDLAHRVSPVPAGRELDMLLTSGERISMALLAMAIHNLGFEARSYTGSQAGVITTSVHGKARIIDVTPGRLRSALDEGAITIVAGFQGVSQDTKDITTLGRGGSDTTAVALAAALRADVCEIYTDVDGVFSADPRIVANARHIKQITYEEMLELAACGAKVLHLRSVEYARRAGLPIHVRSSYSQNTGTMVTGAMEDLPVEQALITGVAHDRSEAKITIVAVPDEPGAAARIFQTVADAETNIDMIVQNVSTGVVGPQRTGRTDISFTLPKADGPTAMAALSKIKESVGFEDLLYDEHVGKVSLVGAGMRSHPGVAAKFFASLGEAGVNIEMISTSEIRVSVVCRDTDLDAAVRAVHAAFDLGGAEEAVVYAGTGR</sequence>
<comment type="similarity">
    <text evidence="5 16">Belongs to the aspartokinase family.</text>
</comment>
<comment type="catalytic activity">
    <reaction evidence="15 16">
        <text>L-aspartate + ATP = 4-phospho-L-aspartate + ADP</text>
        <dbReference type="Rhea" id="RHEA:23776"/>
        <dbReference type="ChEBI" id="CHEBI:29991"/>
        <dbReference type="ChEBI" id="CHEBI:30616"/>
        <dbReference type="ChEBI" id="CHEBI:57535"/>
        <dbReference type="ChEBI" id="CHEBI:456216"/>
        <dbReference type="EC" id="2.7.2.4"/>
    </reaction>
</comment>
<evidence type="ECO:0000256" key="1">
    <source>
        <dbReference type="ARBA" id="ARBA00002843"/>
    </source>
</evidence>
<comment type="caution">
    <text evidence="19">The sequence shown here is derived from an EMBL/GenBank/DDBJ whole genome shotgun (WGS) entry which is preliminary data.</text>
</comment>
<comment type="pathway">
    <text evidence="2 17">Amino-acid biosynthesis; L-lysine biosynthesis via DAP pathway; (S)-tetrahydrodipicolinate from L-aspartate: step 1/4.</text>
</comment>
<dbReference type="CDD" id="cd04913">
    <property type="entry name" value="ACT_AKii-LysC-BS-like_1"/>
    <property type="match status" value="1"/>
</dbReference>
<evidence type="ECO:0000313" key="19">
    <source>
        <dbReference type="EMBL" id="MFC0533090.1"/>
    </source>
</evidence>
<proteinExistence type="inferred from homology"/>
<keyword evidence="12" id="KW-0067">ATP-binding</keyword>